<dbReference type="SUPFAM" id="SSF47336">
    <property type="entry name" value="ACP-like"/>
    <property type="match status" value="1"/>
</dbReference>
<organism evidence="2 3">
    <name type="scientific">Niveibacterium umoris</name>
    <dbReference type="NCBI Taxonomy" id="1193620"/>
    <lineage>
        <taxon>Bacteria</taxon>
        <taxon>Pseudomonadati</taxon>
        <taxon>Pseudomonadota</taxon>
        <taxon>Betaproteobacteria</taxon>
        <taxon>Rhodocyclales</taxon>
        <taxon>Rhodocyclaceae</taxon>
        <taxon>Niveibacterium</taxon>
    </lineage>
</organism>
<dbReference type="InterPro" id="IPR009081">
    <property type="entry name" value="PP-bd_ACP"/>
</dbReference>
<evidence type="ECO:0000313" key="2">
    <source>
        <dbReference type="EMBL" id="MBB4011887.1"/>
    </source>
</evidence>
<dbReference type="Pfam" id="PF00550">
    <property type="entry name" value="PP-binding"/>
    <property type="match status" value="1"/>
</dbReference>
<comment type="caution">
    <text evidence="2">The sequence shown here is derived from an EMBL/GenBank/DDBJ whole genome shotgun (WGS) entry which is preliminary data.</text>
</comment>
<dbReference type="EMBL" id="JACIET010000001">
    <property type="protein sequence ID" value="MBB4011887.1"/>
    <property type="molecule type" value="Genomic_DNA"/>
</dbReference>
<name>A0A840BN29_9RHOO</name>
<proteinExistence type="predicted"/>
<dbReference type="RefSeq" id="WP_183632972.1">
    <property type="nucleotide sequence ID" value="NZ_BAABLE010000011.1"/>
</dbReference>
<dbReference type="AlphaFoldDB" id="A0A840BN29"/>
<feature type="domain" description="Carrier" evidence="1">
    <location>
        <begin position="5"/>
        <end position="64"/>
    </location>
</feature>
<protein>
    <submittedName>
        <fullName evidence="2">Acyl carrier protein</fullName>
    </submittedName>
</protein>
<sequence length="79" mass="8828">MSNLDQLRQTFSDALAIPPDQVVNDLRFNSIPQWDSVAHMALVAAIESAFDIMLDTDDVIDMSSFAKAQEIVRKYNVAL</sequence>
<evidence type="ECO:0000259" key="1">
    <source>
        <dbReference type="Pfam" id="PF00550"/>
    </source>
</evidence>
<gene>
    <name evidence="2" type="ORF">GGR36_001195</name>
</gene>
<evidence type="ECO:0000313" key="3">
    <source>
        <dbReference type="Proteomes" id="UP000561045"/>
    </source>
</evidence>
<reference evidence="2 3" key="1">
    <citation type="submission" date="2020-08" db="EMBL/GenBank/DDBJ databases">
        <title>Genomic Encyclopedia of Type Strains, Phase IV (KMG-IV): sequencing the most valuable type-strain genomes for metagenomic binning, comparative biology and taxonomic classification.</title>
        <authorList>
            <person name="Goeker M."/>
        </authorList>
    </citation>
    <scope>NUCLEOTIDE SEQUENCE [LARGE SCALE GENOMIC DNA]</scope>
    <source>
        <strain evidence="2 3">DSM 106739</strain>
    </source>
</reference>
<keyword evidence="3" id="KW-1185">Reference proteome</keyword>
<dbReference type="Proteomes" id="UP000561045">
    <property type="component" value="Unassembled WGS sequence"/>
</dbReference>
<accession>A0A840BN29</accession>
<dbReference type="Gene3D" id="1.10.1200.10">
    <property type="entry name" value="ACP-like"/>
    <property type="match status" value="1"/>
</dbReference>
<dbReference type="InterPro" id="IPR036736">
    <property type="entry name" value="ACP-like_sf"/>
</dbReference>